<dbReference type="EMBL" id="QSGO01000015">
    <property type="protein sequence ID" value="RHB33436.1"/>
    <property type="molecule type" value="Genomic_DNA"/>
</dbReference>
<dbReference type="AlphaFoldDB" id="A0A413VIP0"/>
<gene>
    <name evidence="1" type="ORF">DW888_15760</name>
</gene>
<protein>
    <submittedName>
        <fullName evidence="1">Uncharacterized protein</fullName>
    </submittedName>
</protein>
<evidence type="ECO:0000313" key="1">
    <source>
        <dbReference type="EMBL" id="RHB33436.1"/>
    </source>
</evidence>
<organism evidence="1 2">
    <name type="scientific">Bacteroides nordii</name>
    <dbReference type="NCBI Taxonomy" id="291645"/>
    <lineage>
        <taxon>Bacteria</taxon>
        <taxon>Pseudomonadati</taxon>
        <taxon>Bacteroidota</taxon>
        <taxon>Bacteroidia</taxon>
        <taxon>Bacteroidales</taxon>
        <taxon>Bacteroidaceae</taxon>
        <taxon>Bacteroides</taxon>
    </lineage>
</organism>
<dbReference type="Proteomes" id="UP000284379">
    <property type="component" value="Unassembled WGS sequence"/>
</dbReference>
<name>A0A413VIP0_9BACE</name>
<evidence type="ECO:0000313" key="2">
    <source>
        <dbReference type="Proteomes" id="UP000284379"/>
    </source>
</evidence>
<comment type="caution">
    <text evidence="1">The sequence shown here is derived from an EMBL/GenBank/DDBJ whole genome shotgun (WGS) entry which is preliminary data.</text>
</comment>
<sequence>MFFVFKNGNTLGIFSSILVKKFMESMTNDAWLKCILAQAFENKTMCKIKKNSFLICVLLNNNTQ</sequence>
<accession>A0A413VIP0</accession>
<reference evidence="1 2" key="1">
    <citation type="submission" date="2018-08" db="EMBL/GenBank/DDBJ databases">
        <title>A genome reference for cultivated species of the human gut microbiota.</title>
        <authorList>
            <person name="Zou Y."/>
            <person name="Xue W."/>
            <person name="Luo G."/>
        </authorList>
    </citation>
    <scope>NUCLEOTIDE SEQUENCE [LARGE SCALE GENOMIC DNA]</scope>
    <source>
        <strain evidence="1 2">AM40-30BH</strain>
    </source>
</reference>
<proteinExistence type="predicted"/>